<accession>A0A8C5PBT4</accession>
<dbReference type="AlphaFoldDB" id="A0A8C5PBT4"/>
<keyword evidence="1" id="KW-0472">Membrane</keyword>
<keyword evidence="1" id="KW-0812">Transmembrane</keyword>
<proteinExistence type="predicted"/>
<evidence type="ECO:0000256" key="1">
    <source>
        <dbReference type="SAM" id="Phobius"/>
    </source>
</evidence>
<sequence length="123" mass="14127">MNTTTLGIYVVISEGADATDPYEDVGIIIEGIKILENLKDVATACSMMLRIIYALNLAYPKDLRYTFETIQKIFMELDANKLSSKVQVLKNKTSFIICFYFLFYYFFHLRKGKAVLKNTDLSK</sequence>
<organism evidence="2 3">
    <name type="scientific">Leptobrachium leishanense</name>
    <name type="common">Leishan spiny toad</name>
    <dbReference type="NCBI Taxonomy" id="445787"/>
    <lineage>
        <taxon>Eukaryota</taxon>
        <taxon>Metazoa</taxon>
        <taxon>Chordata</taxon>
        <taxon>Craniata</taxon>
        <taxon>Vertebrata</taxon>
        <taxon>Euteleostomi</taxon>
        <taxon>Amphibia</taxon>
        <taxon>Batrachia</taxon>
        <taxon>Anura</taxon>
        <taxon>Pelobatoidea</taxon>
        <taxon>Megophryidae</taxon>
        <taxon>Leptobrachium</taxon>
    </lineage>
</organism>
<reference evidence="2" key="1">
    <citation type="submission" date="2025-08" db="UniProtKB">
        <authorList>
            <consortium name="Ensembl"/>
        </authorList>
    </citation>
    <scope>IDENTIFICATION</scope>
</reference>
<dbReference type="PANTHER" id="PTHR31025:SF27">
    <property type="entry name" value="SI:CH211-193K19.2-RELATED"/>
    <property type="match status" value="1"/>
</dbReference>
<keyword evidence="1" id="KW-1133">Transmembrane helix</keyword>
<evidence type="ECO:0000313" key="2">
    <source>
        <dbReference type="Ensembl" id="ENSLLEP00000012715.1"/>
    </source>
</evidence>
<protein>
    <submittedName>
        <fullName evidence="2">Uncharacterized protein</fullName>
    </submittedName>
</protein>
<dbReference type="Proteomes" id="UP000694569">
    <property type="component" value="Unplaced"/>
</dbReference>
<dbReference type="Ensembl" id="ENSLLET00000013205.1">
    <property type="protein sequence ID" value="ENSLLEP00000012715.1"/>
    <property type="gene ID" value="ENSLLEG00000008037.1"/>
</dbReference>
<dbReference type="GeneTree" id="ENSGT00950000182912"/>
<dbReference type="PANTHER" id="PTHR31025">
    <property type="entry name" value="SI:CH211-196P9.1-RELATED"/>
    <property type="match status" value="1"/>
</dbReference>
<feature type="transmembrane region" description="Helical" evidence="1">
    <location>
        <begin position="89"/>
        <end position="107"/>
    </location>
</feature>
<evidence type="ECO:0000313" key="3">
    <source>
        <dbReference type="Proteomes" id="UP000694569"/>
    </source>
</evidence>
<reference evidence="2" key="2">
    <citation type="submission" date="2025-09" db="UniProtKB">
        <authorList>
            <consortium name="Ensembl"/>
        </authorList>
    </citation>
    <scope>IDENTIFICATION</scope>
</reference>
<dbReference type="OrthoDB" id="8952220at2759"/>
<name>A0A8C5PBT4_9ANUR</name>
<keyword evidence="3" id="KW-1185">Reference proteome</keyword>